<evidence type="ECO:0000313" key="1">
    <source>
        <dbReference type="EMBL" id="KAK5577763.1"/>
    </source>
</evidence>
<dbReference type="EMBL" id="JAVFKY010000004">
    <property type="protein sequence ID" value="KAK5577763.1"/>
    <property type="molecule type" value="Genomic_DNA"/>
</dbReference>
<proteinExistence type="predicted"/>
<keyword evidence="2" id="KW-1185">Reference proteome</keyword>
<dbReference type="Proteomes" id="UP001344447">
    <property type="component" value="Unassembled WGS sequence"/>
</dbReference>
<protein>
    <submittedName>
        <fullName evidence="1">Uncharacterized protein</fullName>
    </submittedName>
</protein>
<comment type="caution">
    <text evidence="1">The sequence shown here is derived from an EMBL/GenBank/DDBJ whole genome shotgun (WGS) entry which is preliminary data.</text>
</comment>
<evidence type="ECO:0000313" key="2">
    <source>
        <dbReference type="Proteomes" id="UP001344447"/>
    </source>
</evidence>
<dbReference type="AlphaFoldDB" id="A0AAN7TYA2"/>
<organism evidence="1 2">
    <name type="scientific">Dictyostelium firmibasis</name>
    <dbReference type="NCBI Taxonomy" id="79012"/>
    <lineage>
        <taxon>Eukaryota</taxon>
        <taxon>Amoebozoa</taxon>
        <taxon>Evosea</taxon>
        <taxon>Eumycetozoa</taxon>
        <taxon>Dictyostelia</taxon>
        <taxon>Dictyosteliales</taxon>
        <taxon>Dictyosteliaceae</taxon>
        <taxon>Dictyostelium</taxon>
    </lineage>
</organism>
<gene>
    <name evidence="1" type="ORF">RB653_002711</name>
</gene>
<accession>A0AAN7TYA2</accession>
<name>A0AAN7TYA2_9MYCE</name>
<reference evidence="1 2" key="1">
    <citation type="submission" date="2023-11" db="EMBL/GenBank/DDBJ databases">
        <title>Dfirmibasis_genome.</title>
        <authorList>
            <person name="Edelbroek B."/>
            <person name="Kjellin J."/>
            <person name="Jerlstrom-Hultqvist J."/>
            <person name="Soderbom F."/>
        </authorList>
    </citation>
    <scope>NUCLEOTIDE SEQUENCE [LARGE SCALE GENOMIC DNA]</scope>
    <source>
        <strain evidence="1 2">TNS-C-14</strain>
    </source>
</reference>
<sequence length="210" mass="24954">MADQLNQQKQQRVINEIVQAEQQQRNNIIRFREKIQTFSNKDKKDCEIGKIFQLFEENNKHIGNVKDIGIRLSSHFNGEALTTFMNKYDNYQSYEEMKTYMLSCFDHHSIYSAEEQLDNLKDTHFKRFTEFLLKFERLKEKTNITDRRSIEILISAINNKNIKKHVFMKSPATLGEAFREAKLAALYEYKETGRLYYSPSSETENIKNNK</sequence>